<comment type="caution">
    <text evidence="4">The sequence shown here is derived from an EMBL/GenBank/DDBJ whole genome shotgun (WGS) entry which is preliminary data.</text>
</comment>
<evidence type="ECO:0000256" key="2">
    <source>
        <dbReference type="ARBA" id="ARBA00022737"/>
    </source>
</evidence>
<reference evidence="4 5" key="1">
    <citation type="journal article" date="2023" name="Elife">
        <title>Identification of key yeast species and microbe-microbe interactions impacting larval growth of Drosophila in the wild.</title>
        <authorList>
            <person name="Mure A."/>
            <person name="Sugiura Y."/>
            <person name="Maeda R."/>
            <person name="Honda K."/>
            <person name="Sakurai N."/>
            <person name="Takahashi Y."/>
            <person name="Watada M."/>
            <person name="Katoh T."/>
            <person name="Gotoh A."/>
            <person name="Gotoh Y."/>
            <person name="Taniguchi I."/>
            <person name="Nakamura K."/>
            <person name="Hayashi T."/>
            <person name="Katayama T."/>
            <person name="Uemura T."/>
            <person name="Hattori Y."/>
        </authorList>
    </citation>
    <scope>NUCLEOTIDE SEQUENCE [LARGE SCALE GENOMIC DNA]</scope>
    <source>
        <strain evidence="4 5">SC-9</strain>
    </source>
</reference>
<dbReference type="Proteomes" id="UP001360560">
    <property type="component" value="Unassembled WGS sequence"/>
</dbReference>
<accession>A0AAV5QVY6</accession>
<name>A0AAV5QVY6_9ASCO</name>
<dbReference type="SMART" id="SM00320">
    <property type="entry name" value="WD40"/>
    <property type="match status" value="4"/>
</dbReference>
<dbReference type="GeneID" id="90076735"/>
<keyword evidence="1 3" id="KW-0853">WD repeat</keyword>
<evidence type="ECO:0000256" key="1">
    <source>
        <dbReference type="ARBA" id="ARBA00022574"/>
    </source>
</evidence>
<sequence length="416" mass="47113">MSNLIELPVISSDLVSSLHFNSSNTLLHTASWDGYVNLYDIQRSISSYKISQSVTEENSIVGRFHTGSSILDSCWDENDENIIYSGNINGQIYRLDLSRIGPSTEKVLPSGTIGTQSKLAIQKLKFNKYYNVLGSISWDKSLQISDPRSQAKSLIKHIDNKPLAMDMNNNYVIVSTTKNLIQLYDLRFPGAPLIQERESGLRFQTREILLSKNQPPMQIVNNQHIFDKPEMTNQNLVYNNEDFFVQSSYEGRIIVDFIDPSEKSQEQKFAFKCHKITSSDGIDMISPINSIILFREPNPLNSSPHQLLYTSGSDGLINLWDLNKKKKLKKLKKFKHSIMKMGISNPKGEIPRTTADKNNDHMLAIVVGEDSFKNNRYLDTGVTTSPTNLQQNKNGIGQGAMPNVTDFNTKLYLKFM</sequence>
<evidence type="ECO:0000313" key="5">
    <source>
        <dbReference type="Proteomes" id="UP001360560"/>
    </source>
</evidence>
<protein>
    <submittedName>
        <fullName evidence="4">Bub3 protein</fullName>
    </submittedName>
</protein>
<keyword evidence="2" id="KW-0677">Repeat</keyword>
<organism evidence="4 5">
    <name type="scientific">Saccharomycopsis crataegensis</name>
    <dbReference type="NCBI Taxonomy" id="43959"/>
    <lineage>
        <taxon>Eukaryota</taxon>
        <taxon>Fungi</taxon>
        <taxon>Dikarya</taxon>
        <taxon>Ascomycota</taxon>
        <taxon>Saccharomycotina</taxon>
        <taxon>Saccharomycetes</taxon>
        <taxon>Saccharomycopsidaceae</taxon>
        <taxon>Saccharomycopsis</taxon>
    </lineage>
</organism>
<evidence type="ECO:0000313" key="4">
    <source>
        <dbReference type="EMBL" id="GMM38747.1"/>
    </source>
</evidence>
<keyword evidence="5" id="KW-1185">Reference proteome</keyword>
<dbReference type="PROSITE" id="PS50082">
    <property type="entry name" value="WD_REPEATS_2"/>
    <property type="match status" value="1"/>
</dbReference>
<dbReference type="AlphaFoldDB" id="A0AAV5QVY6"/>
<proteinExistence type="predicted"/>
<dbReference type="SUPFAM" id="SSF50978">
    <property type="entry name" value="WD40 repeat-like"/>
    <property type="match status" value="1"/>
</dbReference>
<gene>
    <name evidence="4" type="ORF">DASC09_060860</name>
</gene>
<dbReference type="Pfam" id="PF00400">
    <property type="entry name" value="WD40"/>
    <property type="match status" value="1"/>
</dbReference>
<dbReference type="EMBL" id="BTFZ01000020">
    <property type="protein sequence ID" value="GMM38747.1"/>
    <property type="molecule type" value="Genomic_DNA"/>
</dbReference>
<evidence type="ECO:0000256" key="3">
    <source>
        <dbReference type="PROSITE-ProRule" id="PRU00221"/>
    </source>
</evidence>
<dbReference type="InterPro" id="IPR015943">
    <property type="entry name" value="WD40/YVTN_repeat-like_dom_sf"/>
</dbReference>
<feature type="repeat" description="WD" evidence="3">
    <location>
        <begin position="306"/>
        <end position="330"/>
    </location>
</feature>
<dbReference type="PANTHER" id="PTHR10971">
    <property type="entry name" value="MRNA EXPORT FACTOR AND BUB3"/>
    <property type="match status" value="1"/>
</dbReference>
<dbReference type="InterPro" id="IPR001680">
    <property type="entry name" value="WD40_rpt"/>
</dbReference>
<dbReference type="RefSeq" id="XP_064855742.1">
    <property type="nucleotide sequence ID" value="XM_064999670.1"/>
</dbReference>
<dbReference type="Gene3D" id="2.130.10.10">
    <property type="entry name" value="YVTN repeat-like/Quinoprotein amine dehydrogenase"/>
    <property type="match status" value="1"/>
</dbReference>
<dbReference type="InterPro" id="IPR036322">
    <property type="entry name" value="WD40_repeat_dom_sf"/>
</dbReference>